<dbReference type="Proteomes" id="UP000051124">
    <property type="component" value="Unassembled WGS sequence"/>
</dbReference>
<keyword evidence="2" id="KW-0812">Transmembrane</keyword>
<evidence type="ECO:0000256" key="2">
    <source>
        <dbReference type="ARBA" id="ARBA00022692"/>
    </source>
</evidence>
<evidence type="ECO:0000256" key="4">
    <source>
        <dbReference type="ARBA" id="ARBA00023136"/>
    </source>
</evidence>
<name>A0A0S7WLW9_UNCT6</name>
<dbReference type="InterPro" id="IPR010827">
    <property type="entry name" value="BamA/TamA_POTRA"/>
</dbReference>
<dbReference type="PANTHER" id="PTHR12815">
    <property type="entry name" value="SORTING AND ASSEMBLY MACHINERY SAMM50 PROTEIN FAMILY MEMBER"/>
    <property type="match status" value="1"/>
</dbReference>
<dbReference type="Gene3D" id="3.10.20.310">
    <property type="entry name" value="membrane protein fhac"/>
    <property type="match status" value="3"/>
</dbReference>
<dbReference type="AlphaFoldDB" id="A0A0S7WLW9"/>
<comment type="caution">
    <text evidence="7">The sequence shown here is derived from an EMBL/GenBank/DDBJ whole genome shotgun (WGS) entry which is preliminary data.</text>
</comment>
<reference evidence="7 8" key="1">
    <citation type="journal article" date="2015" name="Microbiome">
        <title>Genomic resolution of linkages in carbon, nitrogen, and sulfur cycling among widespread estuary sediment bacteria.</title>
        <authorList>
            <person name="Baker B.J."/>
            <person name="Lazar C.S."/>
            <person name="Teske A.P."/>
            <person name="Dick G.J."/>
        </authorList>
    </citation>
    <scope>NUCLEOTIDE SEQUENCE [LARGE SCALE GENOMIC DNA]</scope>
    <source>
        <strain evidence="7">DG_26</strain>
    </source>
</reference>
<dbReference type="PROSITE" id="PS51779">
    <property type="entry name" value="POTRA"/>
    <property type="match status" value="1"/>
</dbReference>
<proteinExistence type="predicted"/>
<feature type="domain" description="POTRA" evidence="6">
    <location>
        <begin position="92"/>
        <end position="171"/>
    </location>
</feature>
<evidence type="ECO:0000313" key="7">
    <source>
        <dbReference type="EMBL" id="KPJ51154.1"/>
    </source>
</evidence>
<gene>
    <name evidence="7" type="ORF">AMJ40_00685</name>
</gene>
<dbReference type="Pfam" id="PF01103">
    <property type="entry name" value="Omp85"/>
    <property type="match status" value="1"/>
</dbReference>
<dbReference type="InterPro" id="IPR039910">
    <property type="entry name" value="D15-like"/>
</dbReference>
<dbReference type="Pfam" id="PF07244">
    <property type="entry name" value="POTRA"/>
    <property type="match status" value="2"/>
</dbReference>
<keyword evidence="4" id="KW-0472">Membrane</keyword>
<protein>
    <recommendedName>
        <fullName evidence="6">POTRA domain-containing protein</fullName>
    </recommendedName>
</protein>
<keyword evidence="5" id="KW-0998">Cell outer membrane</keyword>
<dbReference type="InterPro" id="IPR034746">
    <property type="entry name" value="POTRA"/>
</dbReference>
<organism evidence="7 8">
    <name type="scientific">candidate division TA06 bacterium DG_26</name>
    <dbReference type="NCBI Taxonomy" id="1703771"/>
    <lineage>
        <taxon>Bacteria</taxon>
        <taxon>Bacteria division TA06</taxon>
    </lineage>
</organism>
<evidence type="ECO:0000256" key="5">
    <source>
        <dbReference type="ARBA" id="ARBA00023237"/>
    </source>
</evidence>
<sequence>MQLLCPLILSMAIGAAFELQELRTEGVSLFSDRELKEVLNFNTGDTLDEERIAAAFADLLQVYSDHGYLKTSLSWSREDGTLYLKVDEGTRFTIGRVELRGNRFFSRDYLLAELKLDERMVFSKELLEERIDELLIRYEDSGFPFCIVRPLDFALNDSLSQIDFTLEIDEGLLTRVEYFEIEGNQQTRAWAIIRQLRMEGGEVYSKRRIEDALKRLVRLEVLKVQGYDLEVTRDGWVAVVVKVNETRSNSVEGALGWSRSGQLTGLVDVRADNLFGTLRSFHFQWMRKEPLSSRLSLSYREPWLFGRLLAAELSLGATVEDTSYTAHSGSVDFYTDVFSPFILGVGGGIERMTALKAPMPSSDELSFSLHSAIDTRDDRSSPQKGVFYTLSTKYALKFYRSSQAVPDVGRERSYATKVRFRFLNFIPGRWGVVYIAAGGGKLYTEEDFVSPSDEFALGGPGTVRGYREEQFFAPQVIWFNAEYRWMLGSANWISPFLDLGSYKNRTDGWIYGWGLGLGLTSRVGLVTISYGIGREDSIGSGKIHFGLLNSF</sequence>
<accession>A0A0S7WLW9</accession>
<evidence type="ECO:0000259" key="6">
    <source>
        <dbReference type="PROSITE" id="PS51779"/>
    </source>
</evidence>
<evidence type="ECO:0000256" key="1">
    <source>
        <dbReference type="ARBA" id="ARBA00004370"/>
    </source>
</evidence>
<keyword evidence="3" id="KW-0732">Signal</keyword>
<comment type="subcellular location">
    <subcellularLocation>
        <location evidence="1">Membrane</location>
    </subcellularLocation>
</comment>
<dbReference type="EMBL" id="LIZT01000005">
    <property type="protein sequence ID" value="KPJ51154.1"/>
    <property type="molecule type" value="Genomic_DNA"/>
</dbReference>
<evidence type="ECO:0000313" key="8">
    <source>
        <dbReference type="Proteomes" id="UP000051124"/>
    </source>
</evidence>
<dbReference type="Gene3D" id="2.40.160.50">
    <property type="entry name" value="membrane protein fhac: a member of the omp85/tpsb transporter family"/>
    <property type="match status" value="1"/>
</dbReference>
<dbReference type="InterPro" id="IPR000184">
    <property type="entry name" value="Bac_surfAg_D15"/>
</dbReference>
<dbReference type="PANTHER" id="PTHR12815:SF47">
    <property type="entry name" value="TRANSLOCATION AND ASSEMBLY MODULE SUBUNIT TAMA"/>
    <property type="match status" value="1"/>
</dbReference>
<evidence type="ECO:0000256" key="3">
    <source>
        <dbReference type="ARBA" id="ARBA00022729"/>
    </source>
</evidence>
<dbReference type="GO" id="GO:0019867">
    <property type="term" value="C:outer membrane"/>
    <property type="evidence" value="ECO:0007669"/>
    <property type="project" value="InterPro"/>
</dbReference>